<keyword evidence="2" id="KW-0732">Signal</keyword>
<dbReference type="Gene3D" id="2.40.128.20">
    <property type="match status" value="1"/>
</dbReference>
<dbReference type="SUPFAM" id="SSF50814">
    <property type="entry name" value="Lipocalins"/>
    <property type="match status" value="1"/>
</dbReference>
<dbReference type="EMBL" id="JACYFT010000001">
    <property type="protein sequence ID" value="MBD8050283.1"/>
    <property type="molecule type" value="Genomic_DNA"/>
</dbReference>
<keyword evidence="2" id="KW-0998">Cell outer membrane</keyword>
<dbReference type="InterPro" id="IPR000566">
    <property type="entry name" value="Lipocln_cytosolic_FA-bd_dom"/>
</dbReference>
<dbReference type="Pfam" id="PF08212">
    <property type="entry name" value="Lipocalin_2"/>
    <property type="match status" value="1"/>
</dbReference>
<feature type="domain" description="Lipocalin/cytosolic fatty-acid binding" evidence="3">
    <location>
        <begin position="27"/>
        <end position="171"/>
    </location>
</feature>
<feature type="chain" id="PRO_5038205322" description="Outer membrane lipoprotein Blc" evidence="2">
    <location>
        <begin position="18"/>
        <end position="174"/>
    </location>
</feature>
<evidence type="ECO:0000313" key="4">
    <source>
        <dbReference type="EMBL" id="MBD8050283.1"/>
    </source>
</evidence>
<dbReference type="PIRSF" id="PIRSF036893">
    <property type="entry name" value="Lipocalin_ApoD"/>
    <property type="match status" value="1"/>
</dbReference>
<comment type="caution">
    <text evidence="4">The sequence shown here is derived from an EMBL/GenBank/DDBJ whole genome shotgun (WGS) entry which is preliminary data.</text>
</comment>
<dbReference type="AlphaFoldDB" id="A0A927FGM8"/>
<dbReference type="PANTHER" id="PTHR10612">
    <property type="entry name" value="APOLIPOPROTEIN D"/>
    <property type="match status" value="1"/>
</dbReference>
<evidence type="ECO:0000256" key="1">
    <source>
        <dbReference type="ARBA" id="ARBA00006889"/>
    </source>
</evidence>
<proteinExistence type="inferred from homology"/>
<dbReference type="CDD" id="cd19438">
    <property type="entry name" value="lipocalin_Blc-like"/>
    <property type="match status" value="1"/>
</dbReference>
<dbReference type="InterPro" id="IPR012674">
    <property type="entry name" value="Calycin"/>
</dbReference>
<accession>A0A927FGM8</accession>
<organism evidence="4 5">
    <name type="scientific">Limnohabitans radicicola</name>
    <dbReference type="NCBI Taxonomy" id="2771427"/>
    <lineage>
        <taxon>Bacteria</taxon>
        <taxon>Pseudomonadati</taxon>
        <taxon>Pseudomonadota</taxon>
        <taxon>Betaproteobacteria</taxon>
        <taxon>Burkholderiales</taxon>
        <taxon>Comamonadaceae</taxon>
        <taxon>Limnohabitans</taxon>
    </lineage>
</organism>
<keyword evidence="2" id="KW-0449">Lipoprotein</keyword>
<evidence type="ECO:0000256" key="2">
    <source>
        <dbReference type="PIRNR" id="PIRNR036893"/>
    </source>
</evidence>
<comment type="subunit">
    <text evidence="2">Homodimer.</text>
</comment>
<evidence type="ECO:0000259" key="3">
    <source>
        <dbReference type="Pfam" id="PF08212"/>
    </source>
</evidence>
<protein>
    <recommendedName>
        <fullName evidence="2">Outer membrane lipoprotein Blc</fullName>
    </recommendedName>
</protein>
<dbReference type="GO" id="GO:0006950">
    <property type="term" value="P:response to stress"/>
    <property type="evidence" value="ECO:0007669"/>
    <property type="project" value="UniProtKB-ARBA"/>
</dbReference>
<keyword evidence="2" id="KW-0446">Lipid-binding</keyword>
<gene>
    <name evidence="4" type="ORF">IC609_06985</name>
</gene>
<dbReference type="GO" id="GO:0009279">
    <property type="term" value="C:cell outer membrane"/>
    <property type="evidence" value="ECO:0007669"/>
    <property type="project" value="UniProtKB-SubCell"/>
</dbReference>
<dbReference type="InterPro" id="IPR047202">
    <property type="entry name" value="Lipocalin_Blc-like_dom"/>
</dbReference>
<comment type="subcellular location">
    <subcellularLocation>
        <location evidence="2">Cell outer membrane</location>
    </subcellularLocation>
</comment>
<feature type="signal peptide" evidence="2">
    <location>
        <begin position="1"/>
        <end position="17"/>
    </location>
</feature>
<dbReference type="InterPro" id="IPR002446">
    <property type="entry name" value="Lipocalin_bac"/>
</dbReference>
<dbReference type="Proteomes" id="UP000647424">
    <property type="component" value="Unassembled WGS sequence"/>
</dbReference>
<dbReference type="InterPro" id="IPR022271">
    <property type="entry name" value="Lipocalin_ApoD"/>
</dbReference>
<name>A0A927FGM8_9BURK</name>
<evidence type="ECO:0000313" key="5">
    <source>
        <dbReference type="Proteomes" id="UP000647424"/>
    </source>
</evidence>
<dbReference type="PANTHER" id="PTHR10612:SF34">
    <property type="entry name" value="APOLIPOPROTEIN D"/>
    <property type="match status" value="1"/>
</dbReference>
<dbReference type="GO" id="GO:0008289">
    <property type="term" value="F:lipid binding"/>
    <property type="evidence" value="ECO:0007669"/>
    <property type="project" value="UniProtKB-UniRule"/>
</dbReference>
<reference evidence="4" key="1">
    <citation type="submission" date="2020-09" db="EMBL/GenBank/DDBJ databases">
        <title>Genome seq and assembly of Limnohabitants sp.</title>
        <authorList>
            <person name="Chhetri G."/>
        </authorList>
    </citation>
    <scope>NUCLEOTIDE SEQUENCE</scope>
    <source>
        <strain evidence="4">JUR4</strain>
    </source>
</reference>
<keyword evidence="2" id="KW-0472">Membrane</keyword>
<comment type="similarity">
    <text evidence="1 2">Belongs to the calycin superfamily. Lipocalin family.</text>
</comment>
<sequence>MKLFWLMVFGLGAPAQASTPLTPIASLDVPRYMGTWYEIAKYPAWFQRKCVGSTSAQYSLLEGGRVQVLNRCKMANGEWNEALGLARQIGSATSAQLKVRFAPEWLSFIPMVWGDYWVIALDPQYQWSIVSEPSRQYLWILSRTPTLPRATYEQLLQQLGTMGFDLNRIEASAP</sequence>
<dbReference type="PRINTS" id="PR01171">
    <property type="entry name" value="BCTLIPOCALIN"/>
</dbReference>
<keyword evidence="5" id="KW-1185">Reference proteome</keyword>
<comment type="function">
    <text evidence="2">Involved in the storage or transport of lipids necessary for membrane maintenance under stressful conditions. Displays a binding preference for lysophospholipids.</text>
</comment>